<proteinExistence type="predicted"/>
<gene>
    <name evidence="1" type="ordered locus">Astex_2718</name>
</gene>
<dbReference type="KEGG" id="aex:Astex_2718"/>
<keyword evidence="2" id="KW-1185">Reference proteome</keyword>
<evidence type="ECO:0000313" key="2">
    <source>
        <dbReference type="Proteomes" id="UP000001492"/>
    </source>
</evidence>
<dbReference type="HOGENOM" id="CLU_3179647_0_0_5"/>
<protein>
    <submittedName>
        <fullName evidence="1">Uncharacterized protein</fullName>
    </submittedName>
</protein>
<sequence length="46" mass="5062">MRLYNKPEPDGGLTEAHRLKISRDFHGYAVDHGQKVNVVTKAAGAL</sequence>
<reference evidence="2" key="1">
    <citation type="submission" date="2010-12" db="EMBL/GenBank/DDBJ databases">
        <title>Complete sequence of chromosome 2 of Asticcacaulis excentricus CB 48.</title>
        <authorList>
            <consortium name="US DOE Joint Genome Institute"/>
            <person name="Lucas S."/>
            <person name="Copeland A."/>
            <person name="Lapidus A."/>
            <person name="Cheng J.-F."/>
            <person name="Bruce D."/>
            <person name="Goodwin L."/>
            <person name="Pitluck S."/>
            <person name="Teshima H."/>
            <person name="Davenport K."/>
            <person name="Detter J.C."/>
            <person name="Han C."/>
            <person name="Tapia R."/>
            <person name="Land M."/>
            <person name="Hauser L."/>
            <person name="Jeffries C."/>
            <person name="Kyrpides N."/>
            <person name="Ivanova N."/>
            <person name="Ovchinnikova G."/>
            <person name="Brun Y.V."/>
            <person name="Woyke T."/>
        </authorList>
    </citation>
    <scope>NUCLEOTIDE SEQUENCE [LARGE SCALE GENOMIC DNA]</scope>
    <source>
        <strain evidence="2">ATCC 15261 / DSM 4724 / KCTC 12464 / NCIMB 9791 / VKM B-1370 / CB 48</strain>
    </source>
</reference>
<dbReference type="STRING" id="573065.Astex_2718"/>
<dbReference type="Proteomes" id="UP000001492">
    <property type="component" value="Chromosome 2"/>
</dbReference>
<organism evidence="1 2">
    <name type="scientific">Asticcacaulis excentricus (strain ATCC 15261 / DSM 4724 / KCTC 12464 / NCIMB 9791 / VKM B-1370 / CB 48)</name>
    <dbReference type="NCBI Taxonomy" id="573065"/>
    <lineage>
        <taxon>Bacteria</taxon>
        <taxon>Pseudomonadati</taxon>
        <taxon>Pseudomonadota</taxon>
        <taxon>Alphaproteobacteria</taxon>
        <taxon>Caulobacterales</taxon>
        <taxon>Caulobacteraceae</taxon>
        <taxon>Asticcacaulis</taxon>
    </lineage>
</organism>
<evidence type="ECO:0000313" key="1">
    <source>
        <dbReference type="EMBL" id="ADU14357.1"/>
    </source>
</evidence>
<dbReference type="AlphaFoldDB" id="E8RS86"/>
<accession>E8RS86</accession>
<name>E8RS86_ASTEC</name>
<dbReference type="EMBL" id="CP002396">
    <property type="protein sequence ID" value="ADU14357.1"/>
    <property type="molecule type" value="Genomic_DNA"/>
</dbReference>